<dbReference type="OrthoDB" id="9802051at2"/>
<dbReference type="Pfam" id="PF17762">
    <property type="entry name" value="HTH_ParB"/>
    <property type="match status" value="1"/>
</dbReference>
<proteinExistence type="inferred from homology"/>
<dbReference type="PROSITE" id="PS50943">
    <property type="entry name" value="HTH_CROC1"/>
    <property type="match status" value="1"/>
</dbReference>
<dbReference type="GO" id="GO:0045881">
    <property type="term" value="P:positive regulation of sporulation resulting in formation of a cellular spore"/>
    <property type="evidence" value="ECO:0007669"/>
    <property type="project" value="TreeGrafter"/>
</dbReference>
<dbReference type="InterPro" id="IPR041468">
    <property type="entry name" value="HTH_ParB/Spo0J"/>
</dbReference>
<dbReference type="RefSeq" id="WP_066603372.1">
    <property type="nucleotide sequence ID" value="NZ_CP014230.1"/>
</dbReference>
<dbReference type="GO" id="GO:0003677">
    <property type="term" value="F:DNA binding"/>
    <property type="evidence" value="ECO:0007669"/>
    <property type="project" value="UniProtKB-KW"/>
</dbReference>
<keyword evidence="6" id="KW-1185">Reference proteome</keyword>
<protein>
    <submittedName>
        <fullName evidence="5">Stage 0 sporulation protein J</fullName>
    </submittedName>
</protein>
<dbReference type="InterPro" id="IPR004437">
    <property type="entry name" value="ParB/RepB/Spo0J"/>
</dbReference>
<evidence type="ECO:0000256" key="3">
    <source>
        <dbReference type="ARBA" id="ARBA00023125"/>
    </source>
</evidence>
<name>A0A0X8JP13_9BACT</name>
<dbReference type="SMART" id="SM00470">
    <property type="entry name" value="ParB"/>
    <property type="match status" value="1"/>
</dbReference>
<dbReference type="NCBIfam" id="TIGR00180">
    <property type="entry name" value="parB_part"/>
    <property type="match status" value="1"/>
</dbReference>
<dbReference type="FunFam" id="3.90.1530.30:FF:000001">
    <property type="entry name" value="Chromosome partitioning protein ParB"/>
    <property type="match status" value="1"/>
</dbReference>
<dbReference type="STRING" id="888061.AXF15_03450"/>
<gene>
    <name evidence="5" type="ORF">AXF15_03450</name>
</gene>
<dbReference type="Pfam" id="PF02195">
    <property type="entry name" value="ParB_N"/>
    <property type="match status" value="1"/>
</dbReference>
<evidence type="ECO:0000313" key="5">
    <source>
        <dbReference type="EMBL" id="AMD92257.1"/>
    </source>
</evidence>
<dbReference type="SUPFAM" id="SSF110849">
    <property type="entry name" value="ParB/Sulfiredoxin"/>
    <property type="match status" value="1"/>
</dbReference>
<dbReference type="InterPro" id="IPR050336">
    <property type="entry name" value="Chromosome_partition/occlusion"/>
</dbReference>
<dbReference type="InterPro" id="IPR036086">
    <property type="entry name" value="ParB/Sulfiredoxin_sf"/>
</dbReference>
<dbReference type="CDD" id="cd16393">
    <property type="entry name" value="SPO0J_N"/>
    <property type="match status" value="1"/>
</dbReference>
<organism evidence="5 6">
    <name type="scientific">Desulfomicrobium orale DSM 12838</name>
    <dbReference type="NCBI Taxonomy" id="888061"/>
    <lineage>
        <taxon>Bacteria</taxon>
        <taxon>Pseudomonadati</taxon>
        <taxon>Thermodesulfobacteriota</taxon>
        <taxon>Desulfovibrionia</taxon>
        <taxon>Desulfovibrionales</taxon>
        <taxon>Desulfomicrobiaceae</taxon>
        <taxon>Desulfomicrobium</taxon>
    </lineage>
</organism>
<keyword evidence="2" id="KW-0159">Chromosome partition</keyword>
<dbReference type="Gene3D" id="3.90.1530.30">
    <property type="match status" value="1"/>
</dbReference>
<dbReference type="InterPro" id="IPR003115">
    <property type="entry name" value="ParB_N"/>
</dbReference>
<evidence type="ECO:0000259" key="4">
    <source>
        <dbReference type="PROSITE" id="PS50943"/>
    </source>
</evidence>
<dbReference type="InterPro" id="IPR001387">
    <property type="entry name" value="Cro/C1-type_HTH"/>
</dbReference>
<dbReference type="Proteomes" id="UP000063964">
    <property type="component" value="Chromosome"/>
</dbReference>
<evidence type="ECO:0000313" key="6">
    <source>
        <dbReference type="Proteomes" id="UP000063964"/>
    </source>
</evidence>
<dbReference type="SUPFAM" id="SSF109709">
    <property type="entry name" value="KorB DNA-binding domain-like"/>
    <property type="match status" value="1"/>
</dbReference>
<dbReference type="Gene3D" id="1.10.10.2830">
    <property type="match status" value="1"/>
</dbReference>
<sequence>MIMKKRGLGRGLDVLIKSPAVESGHGAQTVNLPAESLKPNAHQPRQHFDSAALEELAGSIRTQGLIQPVLVRPMPDGTYEIVAGERRWRACVLAGLTEIQCIVRTMDDYESMTIALIENLQREDLNPMEEARACGQIRDHLGITQEELADRIGKSRPAVANCLRLLKLPEKAQTLLEKGVLSAGHGRALLALDDTAAMESLAQAAADKGLTVRALEDAIRRLREKRPHRPARAIPAEDIGGLVRALRGRFTISCSGTREKGKVVLSYASEEERERITRALEKISQEDA</sequence>
<feature type="domain" description="HTH cro/C1-type" evidence="4">
    <location>
        <begin position="136"/>
        <end position="161"/>
    </location>
</feature>
<dbReference type="GO" id="GO:0005694">
    <property type="term" value="C:chromosome"/>
    <property type="evidence" value="ECO:0007669"/>
    <property type="project" value="TreeGrafter"/>
</dbReference>
<evidence type="ECO:0000256" key="2">
    <source>
        <dbReference type="ARBA" id="ARBA00022829"/>
    </source>
</evidence>
<reference evidence="6" key="1">
    <citation type="submission" date="2016-02" db="EMBL/GenBank/DDBJ databases">
        <authorList>
            <person name="Holder M.E."/>
            <person name="Ajami N.J."/>
            <person name="Petrosino J.F."/>
        </authorList>
    </citation>
    <scope>NUCLEOTIDE SEQUENCE [LARGE SCALE GENOMIC DNA]</scope>
    <source>
        <strain evidence="6">DSM 12838</strain>
    </source>
</reference>
<comment type="similarity">
    <text evidence="1">Belongs to the ParB family.</text>
</comment>
<accession>A0A0X8JP13</accession>
<dbReference type="EMBL" id="CP014230">
    <property type="protein sequence ID" value="AMD92257.1"/>
    <property type="molecule type" value="Genomic_DNA"/>
</dbReference>
<dbReference type="GO" id="GO:0007059">
    <property type="term" value="P:chromosome segregation"/>
    <property type="evidence" value="ECO:0007669"/>
    <property type="project" value="UniProtKB-KW"/>
</dbReference>
<evidence type="ECO:0000256" key="1">
    <source>
        <dbReference type="ARBA" id="ARBA00006295"/>
    </source>
</evidence>
<dbReference type="KEGG" id="doa:AXF15_03450"/>
<dbReference type="AlphaFoldDB" id="A0A0X8JP13"/>
<dbReference type="FunFam" id="1.10.10.2830:FF:000001">
    <property type="entry name" value="Chromosome partitioning protein ParB"/>
    <property type="match status" value="1"/>
</dbReference>
<dbReference type="CDD" id="cd00093">
    <property type="entry name" value="HTH_XRE"/>
    <property type="match status" value="1"/>
</dbReference>
<dbReference type="PANTHER" id="PTHR33375:SF1">
    <property type="entry name" value="CHROMOSOME-PARTITIONING PROTEIN PARB-RELATED"/>
    <property type="match status" value="1"/>
</dbReference>
<dbReference type="PANTHER" id="PTHR33375">
    <property type="entry name" value="CHROMOSOME-PARTITIONING PROTEIN PARB-RELATED"/>
    <property type="match status" value="1"/>
</dbReference>
<keyword evidence="3" id="KW-0238">DNA-binding</keyword>